<dbReference type="OrthoDB" id="9811998at2"/>
<feature type="transmembrane region" description="Helical" evidence="2">
    <location>
        <begin position="243"/>
        <end position="264"/>
    </location>
</feature>
<name>A0A521C8S1_9BACT</name>
<keyword evidence="2" id="KW-1133">Transmembrane helix</keyword>
<evidence type="ECO:0000313" key="3">
    <source>
        <dbReference type="EMBL" id="SMO55892.1"/>
    </source>
</evidence>
<dbReference type="SUPFAM" id="SSF52833">
    <property type="entry name" value="Thioredoxin-like"/>
    <property type="match status" value="1"/>
</dbReference>
<evidence type="ECO:0000256" key="1">
    <source>
        <dbReference type="ARBA" id="ARBA00010996"/>
    </source>
</evidence>
<proteinExistence type="inferred from homology"/>
<comment type="similarity">
    <text evidence="1">Belongs to the SCO1/2 family.</text>
</comment>
<dbReference type="InterPro" id="IPR036249">
    <property type="entry name" value="Thioredoxin-like_sf"/>
</dbReference>
<accession>A0A521C8S1</accession>
<sequence>MRYVGPLAVVLLLLGFLLQPVDSAAQLNQQKPKDLQNIGVTEQLGQKIPLDLKFATAEGDSILLGELFEDDKPVLLNPVYYECPQLCSMIKEAIFKGVKDLKWSPATDYNIITFSFDSEEGPKLAAENKNRFLNRLDREGAENGWHFLTGNKESIRTLTEAVGYDFKKLENGQYAHGAAIMFLSPDGTITRYLYGLKFDEFNMRNALYEAADGKIGSTAEQVLLYCYQYDADSNSYTPVAWRIMKVGGFATMIILAIFLGFMWVRYRYSTNEKQIKKPNGSA</sequence>
<dbReference type="RefSeq" id="WP_142713908.1">
    <property type="nucleotide sequence ID" value="NZ_FXTH01000005.1"/>
</dbReference>
<organism evidence="3 4">
    <name type="scientific">Fodinibius sediminis</name>
    <dbReference type="NCBI Taxonomy" id="1214077"/>
    <lineage>
        <taxon>Bacteria</taxon>
        <taxon>Pseudomonadati</taxon>
        <taxon>Balneolota</taxon>
        <taxon>Balneolia</taxon>
        <taxon>Balneolales</taxon>
        <taxon>Balneolaceae</taxon>
        <taxon>Fodinibius</taxon>
    </lineage>
</organism>
<keyword evidence="2" id="KW-0812">Transmembrane</keyword>
<protein>
    <submittedName>
        <fullName evidence="3">Protein SCO1/2</fullName>
    </submittedName>
</protein>
<gene>
    <name evidence="3" type="ORF">SAMN06265218_105156</name>
</gene>
<dbReference type="AlphaFoldDB" id="A0A521C8S1"/>
<dbReference type="EMBL" id="FXTH01000005">
    <property type="protein sequence ID" value="SMO55892.1"/>
    <property type="molecule type" value="Genomic_DNA"/>
</dbReference>
<keyword evidence="4" id="KW-1185">Reference proteome</keyword>
<keyword evidence="2" id="KW-0472">Membrane</keyword>
<dbReference type="InterPro" id="IPR003782">
    <property type="entry name" value="SCO1/SenC"/>
</dbReference>
<evidence type="ECO:0000256" key="2">
    <source>
        <dbReference type="SAM" id="Phobius"/>
    </source>
</evidence>
<dbReference type="CDD" id="cd02968">
    <property type="entry name" value="SCO"/>
    <property type="match status" value="1"/>
</dbReference>
<dbReference type="Gene3D" id="3.40.30.10">
    <property type="entry name" value="Glutaredoxin"/>
    <property type="match status" value="1"/>
</dbReference>
<reference evidence="3 4" key="1">
    <citation type="submission" date="2017-05" db="EMBL/GenBank/DDBJ databases">
        <authorList>
            <person name="Varghese N."/>
            <person name="Submissions S."/>
        </authorList>
    </citation>
    <scope>NUCLEOTIDE SEQUENCE [LARGE SCALE GENOMIC DNA]</scope>
    <source>
        <strain evidence="3 4">DSM 21194</strain>
    </source>
</reference>
<dbReference type="Proteomes" id="UP000317593">
    <property type="component" value="Unassembled WGS sequence"/>
</dbReference>
<evidence type="ECO:0000313" key="4">
    <source>
        <dbReference type="Proteomes" id="UP000317593"/>
    </source>
</evidence>